<reference evidence="2" key="2">
    <citation type="submission" date="2025-09" db="UniProtKB">
        <authorList>
            <consortium name="Ensembl"/>
        </authorList>
    </citation>
    <scope>IDENTIFICATION</scope>
</reference>
<evidence type="ECO:0000256" key="1">
    <source>
        <dbReference type="SAM" id="MobiDB-lite"/>
    </source>
</evidence>
<evidence type="ECO:0000313" key="3">
    <source>
        <dbReference type="Proteomes" id="UP000694560"/>
    </source>
</evidence>
<accession>A0A8C5TGW0</accession>
<reference evidence="2" key="1">
    <citation type="submission" date="2025-08" db="UniProtKB">
        <authorList>
            <consortium name="Ensembl"/>
        </authorList>
    </citation>
    <scope>IDENTIFICATION</scope>
</reference>
<name>A0A8C5TGW0_9PASS</name>
<dbReference type="AlphaFoldDB" id="A0A8C5TGW0"/>
<evidence type="ECO:0000313" key="2">
    <source>
        <dbReference type="Ensembl" id="ENSMCSP00000004690.1"/>
    </source>
</evidence>
<protein>
    <submittedName>
        <fullName evidence="2">Uncharacterized protein</fullName>
    </submittedName>
</protein>
<keyword evidence="3" id="KW-1185">Reference proteome</keyword>
<dbReference type="Ensembl" id="ENSMCST00000004799.1">
    <property type="protein sequence ID" value="ENSMCSP00000004690.1"/>
    <property type="gene ID" value="ENSMCSG00000003396.1"/>
</dbReference>
<feature type="compositionally biased region" description="Low complexity" evidence="1">
    <location>
        <begin position="52"/>
        <end position="61"/>
    </location>
</feature>
<sequence>PSPSPAAPPCPARGVGLFFCSQLKEYQQKNSPGATAGTKKKRKTKEGSRPATPTTDDQQPPENVSLGSGGAGVRAEWCRCCMNCSRVVGSCLCWKVQQESGSV</sequence>
<dbReference type="Proteomes" id="UP000694560">
    <property type="component" value="Unplaced"/>
</dbReference>
<proteinExistence type="predicted"/>
<feature type="region of interest" description="Disordered" evidence="1">
    <location>
        <begin position="28"/>
        <end position="70"/>
    </location>
</feature>
<organism evidence="2 3">
    <name type="scientific">Malurus cyaneus samueli</name>
    <dbReference type="NCBI Taxonomy" id="2593467"/>
    <lineage>
        <taxon>Eukaryota</taxon>
        <taxon>Metazoa</taxon>
        <taxon>Chordata</taxon>
        <taxon>Craniata</taxon>
        <taxon>Vertebrata</taxon>
        <taxon>Euteleostomi</taxon>
        <taxon>Archelosauria</taxon>
        <taxon>Archosauria</taxon>
        <taxon>Dinosauria</taxon>
        <taxon>Saurischia</taxon>
        <taxon>Theropoda</taxon>
        <taxon>Coelurosauria</taxon>
        <taxon>Aves</taxon>
        <taxon>Neognathae</taxon>
        <taxon>Neoaves</taxon>
        <taxon>Telluraves</taxon>
        <taxon>Australaves</taxon>
        <taxon>Passeriformes</taxon>
        <taxon>Meliphagoidea</taxon>
        <taxon>Maluridae</taxon>
        <taxon>Malurus</taxon>
    </lineage>
</organism>